<accession>A0A933GKB2</accession>
<reference evidence="3" key="1">
    <citation type="submission" date="2020-07" db="EMBL/GenBank/DDBJ databases">
        <title>Huge and variable diversity of episymbiotic CPR bacteria and DPANN archaea in groundwater ecosystems.</title>
        <authorList>
            <person name="He C.Y."/>
            <person name="Keren R."/>
            <person name="Whittaker M."/>
            <person name="Farag I.F."/>
            <person name="Doudna J."/>
            <person name="Cate J.H.D."/>
            <person name="Banfield J.F."/>
        </authorList>
    </citation>
    <scope>NUCLEOTIDE SEQUENCE</scope>
    <source>
        <strain evidence="3">NC_groundwater_1482_Ag_S-0.65um_47_24</strain>
    </source>
</reference>
<dbReference type="CDD" id="cd01292">
    <property type="entry name" value="metallo-dependent_hydrolases"/>
    <property type="match status" value="1"/>
</dbReference>
<evidence type="ECO:0000256" key="1">
    <source>
        <dbReference type="ARBA" id="ARBA00023239"/>
    </source>
</evidence>
<dbReference type="GO" id="GO:0016787">
    <property type="term" value="F:hydrolase activity"/>
    <property type="evidence" value="ECO:0007669"/>
    <property type="project" value="InterPro"/>
</dbReference>
<evidence type="ECO:0000313" key="4">
    <source>
        <dbReference type="Proteomes" id="UP000772181"/>
    </source>
</evidence>
<evidence type="ECO:0000259" key="2">
    <source>
        <dbReference type="Pfam" id="PF04909"/>
    </source>
</evidence>
<dbReference type="SUPFAM" id="SSF51556">
    <property type="entry name" value="Metallo-dependent hydrolases"/>
    <property type="match status" value="1"/>
</dbReference>
<dbReference type="GO" id="GO:0016831">
    <property type="term" value="F:carboxy-lyase activity"/>
    <property type="evidence" value="ECO:0007669"/>
    <property type="project" value="InterPro"/>
</dbReference>
<gene>
    <name evidence="3" type="ORF">HY730_00920</name>
</gene>
<proteinExistence type="predicted"/>
<dbReference type="InterPro" id="IPR032465">
    <property type="entry name" value="ACMSD"/>
</dbReference>
<dbReference type="PANTHER" id="PTHR21240">
    <property type="entry name" value="2-AMINO-3-CARBOXYLMUCONATE-6-SEMIALDEHYDE DECARBOXYLASE"/>
    <property type="match status" value="1"/>
</dbReference>
<dbReference type="Proteomes" id="UP000772181">
    <property type="component" value="Unassembled WGS sequence"/>
</dbReference>
<evidence type="ECO:0000313" key="3">
    <source>
        <dbReference type="EMBL" id="MBI4594923.1"/>
    </source>
</evidence>
<organism evidence="3 4">
    <name type="scientific">Tectimicrobiota bacterium</name>
    <dbReference type="NCBI Taxonomy" id="2528274"/>
    <lineage>
        <taxon>Bacteria</taxon>
        <taxon>Pseudomonadati</taxon>
        <taxon>Nitrospinota/Tectimicrobiota group</taxon>
        <taxon>Candidatus Tectimicrobiota</taxon>
    </lineage>
</organism>
<keyword evidence="1" id="KW-0456">Lyase</keyword>
<comment type="caution">
    <text evidence="3">The sequence shown here is derived from an EMBL/GenBank/DDBJ whole genome shotgun (WGS) entry which is preliminary data.</text>
</comment>
<name>A0A933GKB2_UNCTE</name>
<dbReference type="AlphaFoldDB" id="A0A933GKB2"/>
<dbReference type="Gene3D" id="3.20.20.140">
    <property type="entry name" value="Metal-dependent hydrolases"/>
    <property type="match status" value="1"/>
</dbReference>
<dbReference type="InterPro" id="IPR006680">
    <property type="entry name" value="Amidohydro-rel"/>
</dbReference>
<sequence>MTIDMHAHLLVEGFYNKSFVGPMTISSVQGPGSAEEDRSLEATWDIYDPDGLDHIRRMDQAGIEKCNLLHLDMGILFGEGPMPVDQQNKHLSQLVKKHPDRFTWFCGVDPRRPKAAELARKCITEWGASGIKFYPTTGFLPADRMVYPLYEVASSLKVPVYFHMGPEAAPYRNEGNAHPSVLLRVLVDFPQLKVLVAHLAFEYWRDLIALGKVRENVMTDFCAWQVVARKNFSQFCHVLRKFLDEFGVERVMFGTDAPLVEGALSSKDWVEMIKGLAQTAPTGYRFTEEEISALLIGNASRLLASIPQSQKL</sequence>
<protein>
    <submittedName>
        <fullName evidence="3">Amidohydrolase</fullName>
    </submittedName>
</protein>
<feature type="domain" description="Amidohydrolase-related" evidence="2">
    <location>
        <begin position="83"/>
        <end position="303"/>
    </location>
</feature>
<dbReference type="Pfam" id="PF04909">
    <property type="entry name" value="Amidohydro_2"/>
    <property type="match status" value="1"/>
</dbReference>
<dbReference type="EMBL" id="JACQWF010000042">
    <property type="protein sequence ID" value="MBI4594923.1"/>
    <property type="molecule type" value="Genomic_DNA"/>
</dbReference>
<dbReference type="InterPro" id="IPR032466">
    <property type="entry name" value="Metal_Hydrolase"/>
</dbReference>